<dbReference type="EMBL" id="MN604017">
    <property type="protein sequence ID" value="QIQ08629.1"/>
    <property type="molecule type" value="Genomic_DNA"/>
</dbReference>
<protein>
    <submittedName>
        <fullName evidence="1">Major Capsid Protein</fullName>
    </submittedName>
</protein>
<proteinExistence type="predicted"/>
<reference evidence="1" key="1">
    <citation type="journal article" date="2020" name="MBio">
        <title>A New Family of DNA Viruses Causing Disease in Crustaceans from Diverse Aquatic Biomes.</title>
        <authorList>
            <person name="Subramaniam K."/>
            <person name="Behringer D.C."/>
            <person name="Bojko J."/>
            <person name="Yutin N."/>
            <person name="Clark A.S."/>
            <person name="Bateman K.S."/>
            <person name="van Aerle R."/>
            <person name="Bass D."/>
            <person name="Kerr R.C."/>
            <person name="Koonin E.V."/>
            <person name="Stentiford G.D."/>
            <person name="Waltzek T.B."/>
        </authorList>
    </citation>
    <scope>NUCLEOTIDE SEQUENCE</scope>
</reference>
<gene>
    <name evidence="1" type="primary">ORF8</name>
</gene>
<name>A0A6G9HEF0_9VIRU</name>
<organism evidence="1">
    <name type="scientific">Panulirus argus virus 1</name>
    <dbReference type="NCBI Taxonomy" id="380624"/>
    <lineage>
        <taxon>Viruses</taxon>
    </lineage>
</organism>
<evidence type="ECO:0000313" key="1">
    <source>
        <dbReference type="EMBL" id="QIQ08629.1"/>
    </source>
</evidence>
<accession>A0A6G9HEF0</accession>
<sequence>MATKPPVFDTARDLGSKYINQLAKSKKTLTSILYDLDSDTDGKSATSYLAKESFKLEPSVSTYTSRDDDLELGRSSTLHFESFSNDTTYITELNIGLTLPTLVIDSAKNPHEKTALGYVFNFLHNYFDISLYLNHDKLCNITPTISDLNYYSMSSEARKEYDECVGNTDDLLTSGVDDSEGRLSLPAKKVVFPVNVGSLLPLMLQTQNSSKDRFRITIESKPFLDGIRIRSVGAAATTVGKNIISKNDIRTLNAMNQVVPLGDVKYEVSYKVNKTHYQFVNPKSGYKLYERLQEIDQRELKNIYENGENIDIYAGLHTRLFCMVKNKTREHNKTITGSEQAVYGLDPDTNNGGDVLDETTLKLHGNEHVQTMDSVFTRKLLPYRSFGTTFPSGIHLLYDHSYKNIDLSNAINSLNLGPKLSFVFTDKSKDNIWKDPATDEEFKPKFETTVIVSEICGLLYTPEKPTKFVNSKSTLDVSTVAPIKRVDDDGDAAALPSVTEADERMDVL</sequence>